<accession>A0A2H3CPZ0</accession>
<reference evidence="3" key="1">
    <citation type="journal article" date="2017" name="Nat. Ecol. Evol.">
        <title>Genome expansion and lineage-specific genetic innovations in the forest pathogenic fungi Armillaria.</title>
        <authorList>
            <person name="Sipos G."/>
            <person name="Prasanna A.N."/>
            <person name="Walter M.C."/>
            <person name="O'Connor E."/>
            <person name="Balint B."/>
            <person name="Krizsan K."/>
            <person name="Kiss B."/>
            <person name="Hess J."/>
            <person name="Varga T."/>
            <person name="Slot J."/>
            <person name="Riley R."/>
            <person name="Boka B."/>
            <person name="Rigling D."/>
            <person name="Barry K."/>
            <person name="Lee J."/>
            <person name="Mihaltcheva S."/>
            <person name="LaButti K."/>
            <person name="Lipzen A."/>
            <person name="Waldron R."/>
            <person name="Moloney N.M."/>
            <person name="Sperisen C."/>
            <person name="Kredics L."/>
            <person name="Vagvoelgyi C."/>
            <person name="Patrignani A."/>
            <person name="Fitzpatrick D."/>
            <person name="Nagy I."/>
            <person name="Doyle S."/>
            <person name="Anderson J.B."/>
            <person name="Grigoriev I.V."/>
            <person name="Gueldener U."/>
            <person name="Muensterkoetter M."/>
            <person name="Nagy L.G."/>
        </authorList>
    </citation>
    <scope>NUCLEOTIDE SEQUENCE [LARGE SCALE GENOMIC DNA]</scope>
    <source>
        <strain evidence="3">Ar21-2</strain>
    </source>
</reference>
<feature type="region of interest" description="Disordered" evidence="1">
    <location>
        <begin position="27"/>
        <end position="86"/>
    </location>
</feature>
<evidence type="ECO:0000313" key="3">
    <source>
        <dbReference type="Proteomes" id="UP000217790"/>
    </source>
</evidence>
<dbReference type="InParanoid" id="A0A2H3CPZ0"/>
<proteinExistence type="predicted"/>
<evidence type="ECO:0000256" key="1">
    <source>
        <dbReference type="SAM" id="MobiDB-lite"/>
    </source>
</evidence>
<sequence>MDDNIPPLLRDWEIPAGALCPTTIELPDTPVEWDPVPSYERTDPRALPWACPRPLQPRERNNPPGEPNPLTDPTLSEESPFNARGGDYEWNQLKQVDRDILGPYAVEAWELRRADVEACTRIPEWNGTQEHMEYFLAVHRGDSFHFGQLTDSDIIAHVYANHDRTPGFQPAEDTEHYSWPMKDSPPDPRMPGHYVGPKTSRLLAGAGNEGASQSRMEQDQPPLTIEERLQQAHNQIALL</sequence>
<keyword evidence="3" id="KW-1185">Reference proteome</keyword>
<gene>
    <name evidence="2" type="ORF">ARMGADRAFT_1036601</name>
</gene>
<dbReference type="EMBL" id="KZ293693">
    <property type="protein sequence ID" value="PBK85105.1"/>
    <property type="molecule type" value="Genomic_DNA"/>
</dbReference>
<evidence type="ECO:0000313" key="2">
    <source>
        <dbReference type="EMBL" id="PBK85105.1"/>
    </source>
</evidence>
<protein>
    <submittedName>
        <fullName evidence="2">Uncharacterized protein</fullName>
    </submittedName>
</protein>
<dbReference type="Proteomes" id="UP000217790">
    <property type="component" value="Unassembled WGS sequence"/>
</dbReference>
<feature type="region of interest" description="Disordered" evidence="1">
    <location>
        <begin position="183"/>
        <end position="223"/>
    </location>
</feature>
<name>A0A2H3CPZ0_ARMGA</name>
<dbReference type="OrthoDB" id="3118798at2759"/>
<dbReference type="AlphaFoldDB" id="A0A2H3CPZ0"/>
<organism evidence="2 3">
    <name type="scientific">Armillaria gallica</name>
    <name type="common">Bulbous honey fungus</name>
    <name type="synonym">Armillaria bulbosa</name>
    <dbReference type="NCBI Taxonomy" id="47427"/>
    <lineage>
        <taxon>Eukaryota</taxon>
        <taxon>Fungi</taxon>
        <taxon>Dikarya</taxon>
        <taxon>Basidiomycota</taxon>
        <taxon>Agaricomycotina</taxon>
        <taxon>Agaricomycetes</taxon>
        <taxon>Agaricomycetidae</taxon>
        <taxon>Agaricales</taxon>
        <taxon>Marasmiineae</taxon>
        <taxon>Physalacriaceae</taxon>
        <taxon>Armillaria</taxon>
    </lineage>
</organism>